<name>A0A2N6UAF1_9LACT</name>
<keyword evidence="3 6" id="KW-0812">Transmembrane</keyword>
<evidence type="ECO:0000256" key="4">
    <source>
        <dbReference type="ARBA" id="ARBA00022989"/>
    </source>
</evidence>
<feature type="transmembrane region" description="Helical" evidence="6">
    <location>
        <begin position="352"/>
        <end position="371"/>
    </location>
</feature>
<accession>A0A2N6UAF1</accession>
<comment type="caution">
    <text evidence="8">The sequence shown here is derived from an EMBL/GenBank/DDBJ whole genome shotgun (WGS) entry which is preliminary data.</text>
</comment>
<feature type="transmembrane region" description="Helical" evidence="6">
    <location>
        <begin position="413"/>
        <end position="437"/>
    </location>
</feature>
<protein>
    <submittedName>
        <fullName evidence="8">Citrate transporter</fullName>
    </submittedName>
</protein>
<feature type="domain" description="Citrate transporter-like" evidence="7">
    <location>
        <begin position="13"/>
        <end position="382"/>
    </location>
</feature>
<feature type="transmembrane region" description="Helical" evidence="6">
    <location>
        <begin position="25"/>
        <end position="45"/>
    </location>
</feature>
<evidence type="ECO:0000259" key="7">
    <source>
        <dbReference type="Pfam" id="PF03600"/>
    </source>
</evidence>
<dbReference type="NCBIfam" id="TIGR00784">
    <property type="entry name" value="citMHS"/>
    <property type="match status" value="1"/>
</dbReference>
<keyword evidence="2" id="KW-0813">Transport</keyword>
<feature type="transmembrane region" description="Helical" evidence="6">
    <location>
        <begin position="377"/>
        <end position="401"/>
    </location>
</feature>
<dbReference type="GO" id="GO:0015128">
    <property type="term" value="F:gluconate transmembrane transporter activity"/>
    <property type="evidence" value="ECO:0007669"/>
    <property type="project" value="InterPro"/>
</dbReference>
<dbReference type="InterPro" id="IPR014738">
    <property type="entry name" value="Citrate_transporter"/>
</dbReference>
<evidence type="ECO:0000256" key="3">
    <source>
        <dbReference type="ARBA" id="ARBA00022692"/>
    </source>
</evidence>
<dbReference type="PANTHER" id="PTHR30354">
    <property type="entry name" value="GNT FAMILY GLUCONATE TRANSPORTER"/>
    <property type="match status" value="1"/>
</dbReference>
<keyword evidence="5 6" id="KW-0472">Membrane</keyword>
<evidence type="ECO:0000256" key="6">
    <source>
        <dbReference type="SAM" id="Phobius"/>
    </source>
</evidence>
<sequence>MVAFMGYALIVIFMFVIMRKKMSPFIGLVFLPLLWAIIGQIFGLWQIDIGQAAMDGLGTTSSTGIMLFFAIYMFTIMIDAGLFDPLSNAMIRFAKGDPLKVALATVALTAAVSLNGDGTATMIIVCTAMVPIYKKLNMSMLNLAVLTMTSHSIVNLLPWGGPTARAIAVMGVETNDVMRGLAPMMIAGLIYMFIVAWIFGLQERKALGVVNLSEQEMQAMMVIDDPETLELRRPKNVWINLMIVLLAIALLVEGSIPSAIIFMLGTVISLLINYPHPKDQKARIDSNASEANQVVMTVFGAGIFMGILNGTGMSDAIANSLITIIPESLSGFYGFIVAVISSPGTYFLHNDAFYYGMMPILSEAGYAYGFTPLQLTFASLIGQAFHLFSPLVPFSYVLLGLTDVEWGEWQKKGLVVSLGIFIVYVVTAAMFGLLPIVQ</sequence>
<dbReference type="EMBL" id="PNHQ01000037">
    <property type="protein sequence ID" value="PMC78576.1"/>
    <property type="molecule type" value="Genomic_DNA"/>
</dbReference>
<reference evidence="8 9" key="1">
    <citation type="submission" date="2017-09" db="EMBL/GenBank/DDBJ databases">
        <title>Bacterial strain isolated from the female urinary microbiota.</title>
        <authorList>
            <person name="Thomas-White K."/>
            <person name="Kumar N."/>
            <person name="Forster S."/>
            <person name="Putonti C."/>
            <person name="Lawley T."/>
            <person name="Wolfe A.J."/>
        </authorList>
    </citation>
    <scope>NUCLEOTIDE SEQUENCE [LARGE SCALE GENOMIC DNA]</scope>
    <source>
        <strain evidence="8 9">UMB0240</strain>
    </source>
</reference>
<feature type="transmembrane region" description="Helical" evidence="6">
    <location>
        <begin position="180"/>
        <end position="199"/>
    </location>
</feature>
<keyword evidence="4 6" id="KW-1133">Transmembrane helix</keyword>
<dbReference type="AlphaFoldDB" id="A0A2N6UAF1"/>
<dbReference type="InterPro" id="IPR004680">
    <property type="entry name" value="Cit_transptr-like_dom"/>
</dbReference>
<feature type="transmembrane region" description="Helical" evidence="6">
    <location>
        <begin position="65"/>
        <end position="83"/>
    </location>
</feature>
<evidence type="ECO:0000256" key="2">
    <source>
        <dbReference type="ARBA" id="ARBA00022448"/>
    </source>
</evidence>
<dbReference type="InterPro" id="IPR003474">
    <property type="entry name" value="Glcn_transporter"/>
</dbReference>
<feature type="transmembrane region" description="Helical" evidence="6">
    <location>
        <begin position="141"/>
        <end position="160"/>
    </location>
</feature>
<evidence type="ECO:0000313" key="9">
    <source>
        <dbReference type="Proteomes" id="UP000235701"/>
    </source>
</evidence>
<dbReference type="GO" id="GO:0015137">
    <property type="term" value="F:citrate transmembrane transporter activity"/>
    <property type="evidence" value="ECO:0007669"/>
    <property type="project" value="InterPro"/>
</dbReference>
<proteinExistence type="predicted"/>
<evidence type="ECO:0000256" key="1">
    <source>
        <dbReference type="ARBA" id="ARBA00004141"/>
    </source>
</evidence>
<gene>
    <name evidence="8" type="ORF">CJ191_08950</name>
</gene>
<organism evidence="8 9">
    <name type="scientific">Aerococcus viridans</name>
    <dbReference type="NCBI Taxonomy" id="1377"/>
    <lineage>
        <taxon>Bacteria</taxon>
        <taxon>Bacillati</taxon>
        <taxon>Bacillota</taxon>
        <taxon>Bacilli</taxon>
        <taxon>Lactobacillales</taxon>
        <taxon>Aerococcaceae</taxon>
        <taxon>Aerococcus</taxon>
    </lineage>
</organism>
<dbReference type="RefSeq" id="WP_102199563.1">
    <property type="nucleotide sequence ID" value="NZ_PNHQ01000037.1"/>
</dbReference>
<dbReference type="OrthoDB" id="5329450at2"/>
<evidence type="ECO:0000313" key="8">
    <source>
        <dbReference type="EMBL" id="PMC78576.1"/>
    </source>
</evidence>
<feature type="transmembrane region" description="Helical" evidence="6">
    <location>
        <begin position="237"/>
        <end position="252"/>
    </location>
</feature>
<keyword evidence="9" id="KW-1185">Reference proteome</keyword>
<comment type="subcellular location">
    <subcellularLocation>
        <location evidence="1">Membrane</location>
        <topology evidence="1">Multi-pass membrane protein</topology>
    </subcellularLocation>
</comment>
<evidence type="ECO:0000256" key="5">
    <source>
        <dbReference type="ARBA" id="ARBA00023136"/>
    </source>
</evidence>
<dbReference type="Pfam" id="PF03600">
    <property type="entry name" value="CitMHS"/>
    <property type="match status" value="1"/>
</dbReference>
<dbReference type="GO" id="GO:0005886">
    <property type="term" value="C:plasma membrane"/>
    <property type="evidence" value="ECO:0007669"/>
    <property type="project" value="TreeGrafter"/>
</dbReference>
<dbReference type="Proteomes" id="UP000235701">
    <property type="component" value="Unassembled WGS sequence"/>
</dbReference>
<feature type="transmembrane region" description="Helical" evidence="6">
    <location>
        <begin position="294"/>
        <end position="311"/>
    </location>
</feature>
<feature type="transmembrane region" description="Helical" evidence="6">
    <location>
        <begin position="317"/>
        <end position="340"/>
    </location>
</feature>
<dbReference type="PANTHER" id="PTHR30354:SF26">
    <property type="entry name" value="TRANSPORTER, PUTATIVE-RELATED"/>
    <property type="match status" value="1"/>
</dbReference>